<dbReference type="GO" id="GO:0020037">
    <property type="term" value="F:heme binding"/>
    <property type="evidence" value="ECO:0007669"/>
    <property type="project" value="InterPro"/>
</dbReference>
<dbReference type="SUPFAM" id="SSF140959">
    <property type="entry name" value="Indolic compounds 2,3-dioxygenase-like"/>
    <property type="match status" value="1"/>
</dbReference>
<keyword evidence="2" id="KW-0408">Iron</keyword>
<dbReference type="EMBL" id="CAEZTU010000059">
    <property type="protein sequence ID" value="CAB4581471.1"/>
    <property type="molecule type" value="Genomic_DNA"/>
</dbReference>
<dbReference type="GO" id="GO:0046872">
    <property type="term" value="F:metal ion binding"/>
    <property type="evidence" value="ECO:0007669"/>
    <property type="project" value="UniProtKB-KW"/>
</dbReference>
<gene>
    <name evidence="3" type="ORF">UFOPK1740_00966</name>
</gene>
<dbReference type="Pfam" id="PF01231">
    <property type="entry name" value="IDO"/>
    <property type="match status" value="1"/>
</dbReference>
<dbReference type="GO" id="GO:0019441">
    <property type="term" value="P:L-tryptophan catabolic process to kynurenine"/>
    <property type="evidence" value="ECO:0007669"/>
    <property type="project" value="InterPro"/>
</dbReference>
<dbReference type="Gene3D" id="1.20.58.480">
    <property type="match status" value="1"/>
</dbReference>
<reference evidence="3" key="1">
    <citation type="submission" date="2020-05" db="EMBL/GenBank/DDBJ databases">
        <authorList>
            <person name="Chiriac C."/>
            <person name="Salcher M."/>
            <person name="Ghai R."/>
            <person name="Kavagutti S V."/>
        </authorList>
    </citation>
    <scope>NUCLEOTIDE SEQUENCE</scope>
</reference>
<sequence length="388" mass="43840">MSAQPVKLSDFGLSEEFGYMQHSEPVATLPPGNEAWDEMGKNLPKYLMGSDFRQRVKDLPDFKIDTLKTDGQIRRAFLVLSYIGQAYQWSDNEPAHVLPAKLAKPWYEVGKLVGRPPILSYTSYSIDNWYLLDKKGPIECGNIALLQCFLGGQDEEWFILIHIEIEKKAGKALKAIEDAQKAVVAQDLGALEKALTKLRDGIKAMYDVLARMPERCDPYVYFHRVRPYIFGWKNNPSLPNGVVYEGVEEYQGKGQTFRGETGAQSAIVPALDAVLGIVHEQDQLRDYLMEMRQYMPPMHVKFIEAAENGPSVRDFVMACNKESIKKLFNESVELVADFRALHLEYAGTYIHAQSQKTPGNPSAVGTGGTPFMVYLRKHRDETRNQPVN</sequence>
<proteinExistence type="predicted"/>
<dbReference type="PANTHER" id="PTHR28657">
    <property type="entry name" value="INDOLEAMINE 2,3-DIOXYGENASE"/>
    <property type="match status" value="1"/>
</dbReference>
<dbReference type="PANTHER" id="PTHR28657:SF5">
    <property type="entry name" value="INDOLEAMINE 2,3-DIOXYGENASE"/>
    <property type="match status" value="1"/>
</dbReference>
<keyword evidence="1" id="KW-0479">Metal-binding</keyword>
<organism evidence="3">
    <name type="scientific">freshwater metagenome</name>
    <dbReference type="NCBI Taxonomy" id="449393"/>
    <lineage>
        <taxon>unclassified sequences</taxon>
        <taxon>metagenomes</taxon>
        <taxon>ecological metagenomes</taxon>
    </lineage>
</organism>
<name>A0A6J6EY58_9ZZZZ</name>
<dbReference type="InterPro" id="IPR037217">
    <property type="entry name" value="Trp/Indoleamine_2_3_dOase-like"/>
</dbReference>
<evidence type="ECO:0000313" key="3">
    <source>
        <dbReference type="EMBL" id="CAB4581471.1"/>
    </source>
</evidence>
<accession>A0A6J6EY58</accession>
<protein>
    <submittedName>
        <fullName evidence="3">Unannotated protein</fullName>
    </submittedName>
</protein>
<dbReference type="GO" id="GO:0016491">
    <property type="term" value="F:oxidoreductase activity"/>
    <property type="evidence" value="ECO:0007669"/>
    <property type="project" value="UniProtKB-ARBA"/>
</dbReference>
<dbReference type="AlphaFoldDB" id="A0A6J6EY58"/>
<evidence type="ECO:0000256" key="2">
    <source>
        <dbReference type="ARBA" id="ARBA00023004"/>
    </source>
</evidence>
<dbReference type="InterPro" id="IPR000898">
    <property type="entry name" value="Indolamine_dOase"/>
</dbReference>
<evidence type="ECO:0000256" key="1">
    <source>
        <dbReference type="ARBA" id="ARBA00022723"/>
    </source>
</evidence>